<dbReference type="InterPro" id="IPR011990">
    <property type="entry name" value="TPR-like_helical_dom_sf"/>
</dbReference>
<dbReference type="AlphaFoldDB" id="A0A1I5U0P6"/>
<keyword evidence="3" id="KW-1185">Reference proteome</keyword>
<organism evidence="2 3">
    <name type="scientific">Sphingomonas rubra</name>
    <dbReference type="NCBI Taxonomy" id="634430"/>
    <lineage>
        <taxon>Bacteria</taxon>
        <taxon>Pseudomonadati</taxon>
        <taxon>Pseudomonadota</taxon>
        <taxon>Alphaproteobacteria</taxon>
        <taxon>Sphingomonadales</taxon>
        <taxon>Sphingomonadaceae</taxon>
        <taxon>Sphingomonas</taxon>
    </lineage>
</organism>
<dbReference type="STRING" id="634430.SAMN04488241_1101"/>
<evidence type="ECO:0000313" key="3">
    <source>
        <dbReference type="Proteomes" id="UP000199586"/>
    </source>
</evidence>
<evidence type="ECO:0008006" key="4">
    <source>
        <dbReference type="Google" id="ProtNLM"/>
    </source>
</evidence>
<evidence type="ECO:0000313" key="2">
    <source>
        <dbReference type="EMBL" id="SFP88853.1"/>
    </source>
</evidence>
<sequence length="115" mass="12096">MRGLILVALAATAVAGSAQAGERTGYAAIVAGDLSQAERMLTTERRIFPQRPELMLNLAAVYQQTGRTGAAASLYRDVLAQPAVAMDLPNGSTRSSHAIADAALRRFAPTTLANR</sequence>
<dbReference type="Gene3D" id="1.25.40.10">
    <property type="entry name" value="Tetratricopeptide repeat domain"/>
    <property type="match status" value="1"/>
</dbReference>
<dbReference type="Proteomes" id="UP000199586">
    <property type="component" value="Unassembled WGS sequence"/>
</dbReference>
<accession>A0A1I5U0P6</accession>
<feature type="signal peptide" evidence="1">
    <location>
        <begin position="1"/>
        <end position="20"/>
    </location>
</feature>
<name>A0A1I5U0P6_9SPHN</name>
<keyword evidence="1" id="KW-0732">Signal</keyword>
<dbReference type="SUPFAM" id="SSF48452">
    <property type="entry name" value="TPR-like"/>
    <property type="match status" value="1"/>
</dbReference>
<protein>
    <recommendedName>
        <fullName evidence="4">Tetratricopeptide repeat-containing protein</fullName>
    </recommendedName>
</protein>
<dbReference type="OrthoDB" id="7583562at2"/>
<dbReference type="RefSeq" id="WP_093333983.1">
    <property type="nucleotide sequence ID" value="NZ_FOXP01000010.1"/>
</dbReference>
<gene>
    <name evidence="2" type="ORF">SAMN04488241_1101</name>
</gene>
<feature type="chain" id="PRO_5011521901" description="Tetratricopeptide repeat-containing protein" evidence="1">
    <location>
        <begin position="21"/>
        <end position="115"/>
    </location>
</feature>
<dbReference type="EMBL" id="FOXP01000010">
    <property type="protein sequence ID" value="SFP88853.1"/>
    <property type="molecule type" value="Genomic_DNA"/>
</dbReference>
<reference evidence="2 3" key="1">
    <citation type="submission" date="2016-10" db="EMBL/GenBank/DDBJ databases">
        <authorList>
            <person name="de Groot N.N."/>
        </authorList>
    </citation>
    <scope>NUCLEOTIDE SEQUENCE [LARGE SCALE GENOMIC DNA]</scope>
    <source>
        <strain evidence="2 3">CGMCC 1.9113</strain>
    </source>
</reference>
<proteinExistence type="predicted"/>
<evidence type="ECO:0000256" key="1">
    <source>
        <dbReference type="SAM" id="SignalP"/>
    </source>
</evidence>